<comment type="pathway">
    <text evidence="2 6">One-carbon metabolism; tetrahydrofolate interconversion.</text>
</comment>
<keyword evidence="8" id="KW-1185">Reference proteome</keyword>
<comment type="caution">
    <text evidence="7">The sequence shown here is derived from an EMBL/GenBank/DDBJ whole genome shotgun (WGS) entry which is preliminary data.</text>
</comment>
<gene>
    <name evidence="7" type="primary">metF</name>
    <name evidence="7" type="ORF">Ade02nite_69780</name>
</gene>
<organism evidence="7 8">
    <name type="scientific">Paractinoplanes deccanensis</name>
    <dbReference type="NCBI Taxonomy" id="113561"/>
    <lineage>
        <taxon>Bacteria</taxon>
        <taxon>Bacillati</taxon>
        <taxon>Actinomycetota</taxon>
        <taxon>Actinomycetes</taxon>
        <taxon>Micromonosporales</taxon>
        <taxon>Micromonosporaceae</taxon>
        <taxon>Paractinoplanes</taxon>
    </lineage>
</organism>
<dbReference type="InterPro" id="IPR029041">
    <property type="entry name" value="FAD-linked_oxidoreductase-like"/>
</dbReference>
<dbReference type="RefSeq" id="WP_239169275.1">
    <property type="nucleotide sequence ID" value="NZ_BAAABO010000028.1"/>
</dbReference>
<evidence type="ECO:0000256" key="3">
    <source>
        <dbReference type="ARBA" id="ARBA00022630"/>
    </source>
</evidence>
<accession>A0ABQ3YEB9</accession>
<reference evidence="7 8" key="1">
    <citation type="submission" date="2021-01" db="EMBL/GenBank/DDBJ databases">
        <title>Whole genome shotgun sequence of Actinoplanes deccanensis NBRC 13994.</title>
        <authorList>
            <person name="Komaki H."/>
            <person name="Tamura T."/>
        </authorList>
    </citation>
    <scope>NUCLEOTIDE SEQUENCE [LARGE SCALE GENOMIC DNA]</scope>
    <source>
        <strain evidence="7 8">NBRC 13994</strain>
    </source>
</reference>
<evidence type="ECO:0000256" key="2">
    <source>
        <dbReference type="ARBA" id="ARBA00004777"/>
    </source>
</evidence>
<comment type="similarity">
    <text evidence="6">Belongs to the methylenetetrahydrofolate reductase family.</text>
</comment>
<dbReference type="EMBL" id="BOMI01000145">
    <property type="protein sequence ID" value="GID78337.1"/>
    <property type="molecule type" value="Genomic_DNA"/>
</dbReference>
<dbReference type="InterPro" id="IPR003171">
    <property type="entry name" value="Mehydrof_redctse-like"/>
</dbReference>
<evidence type="ECO:0000313" key="8">
    <source>
        <dbReference type="Proteomes" id="UP000609879"/>
    </source>
</evidence>
<sequence>MLLDDFSLEMTGKDIGELADARATVPPGTRINVTFLGHEDTAVRLAAARAVKGGGFVPVPHLPARRVASRRELDEFLAALREAGAADELFVVGGDPREPRGPYPDSLSIIESGALERYGVRRVSIAGYPEGHPGIPDDVLWPALTDKTAALRKQGRAGDIVTQFGFDADPVLDWIAAARERGIDSPVRIGVPGPAGVRRLLRYAARFGVGTSASIARRYGLSLTDLVGTAGPDRLLRALATDYHPGRHGEVKLHFYTFGGLRATTEWIHQFAKTS</sequence>
<evidence type="ECO:0000313" key="7">
    <source>
        <dbReference type="EMBL" id="GID78337.1"/>
    </source>
</evidence>
<proteinExistence type="inferred from homology"/>
<evidence type="ECO:0000256" key="6">
    <source>
        <dbReference type="RuleBase" id="RU003862"/>
    </source>
</evidence>
<keyword evidence="4 6" id="KW-0274">FAD</keyword>
<keyword evidence="5 6" id="KW-0560">Oxidoreductase</keyword>
<comment type="cofactor">
    <cofactor evidence="1 6">
        <name>FAD</name>
        <dbReference type="ChEBI" id="CHEBI:57692"/>
    </cofactor>
</comment>
<evidence type="ECO:0000256" key="4">
    <source>
        <dbReference type="ARBA" id="ARBA00022827"/>
    </source>
</evidence>
<keyword evidence="3 6" id="KW-0285">Flavoprotein</keyword>
<dbReference type="SUPFAM" id="SSF51730">
    <property type="entry name" value="FAD-linked oxidoreductase"/>
    <property type="match status" value="1"/>
</dbReference>
<evidence type="ECO:0000256" key="5">
    <source>
        <dbReference type="ARBA" id="ARBA00023002"/>
    </source>
</evidence>
<name>A0ABQ3YEB9_9ACTN</name>
<dbReference type="Pfam" id="PF02219">
    <property type="entry name" value="MTHFR"/>
    <property type="match status" value="1"/>
</dbReference>
<dbReference type="Proteomes" id="UP000609879">
    <property type="component" value="Unassembled WGS sequence"/>
</dbReference>
<evidence type="ECO:0000256" key="1">
    <source>
        <dbReference type="ARBA" id="ARBA00001974"/>
    </source>
</evidence>
<dbReference type="Gene3D" id="3.20.20.220">
    <property type="match status" value="1"/>
</dbReference>
<protein>
    <recommendedName>
        <fullName evidence="6">Methylenetetrahydrofolate reductase</fullName>
    </recommendedName>
</protein>